<gene>
    <name evidence="3" type="ORF">METZ01_LOCUS402598</name>
</gene>
<proteinExistence type="predicted"/>
<dbReference type="PANTHER" id="PTHR44051">
    <property type="entry name" value="GLUTATHIONE S-TRANSFERASE-RELATED"/>
    <property type="match status" value="1"/>
</dbReference>
<dbReference type="InterPro" id="IPR040079">
    <property type="entry name" value="Glutathione_S-Trfase"/>
</dbReference>
<accession>A0A382VTI4</accession>
<dbReference type="SFLD" id="SFLDG00358">
    <property type="entry name" value="Main_(cytGST)"/>
    <property type="match status" value="1"/>
</dbReference>
<dbReference type="InterPro" id="IPR036249">
    <property type="entry name" value="Thioredoxin-like_sf"/>
</dbReference>
<name>A0A382VTI4_9ZZZZ</name>
<dbReference type="Pfam" id="PF02798">
    <property type="entry name" value="GST_N"/>
    <property type="match status" value="1"/>
</dbReference>
<evidence type="ECO:0000259" key="2">
    <source>
        <dbReference type="PROSITE" id="PS50405"/>
    </source>
</evidence>
<dbReference type="InterPro" id="IPR004045">
    <property type="entry name" value="Glutathione_S-Trfase_N"/>
</dbReference>
<feature type="domain" description="GST N-terminal" evidence="1">
    <location>
        <begin position="1"/>
        <end position="81"/>
    </location>
</feature>
<dbReference type="SFLD" id="SFLDG01150">
    <property type="entry name" value="Main.1:_Beta-like"/>
    <property type="match status" value="1"/>
</dbReference>
<protein>
    <recommendedName>
        <fullName evidence="4">Glutathione S-transferase</fullName>
    </recommendedName>
</protein>
<organism evidence="3">
    <name type="scientific">marine metagenome</name>
    <dbReference type="NCBI Taxonomy" id="408172"/>
    <lineage>
        <taxon>unclassified sequences</taxon>
        <taxon>metagenomes</taxon>
        <taxon>ecological metagenomes</taxon>
    </lineage>
</organism>
<dbReference type="SUPFAM" id="SSF47616">
    <property type="entry name" value="GST C-terminal domain-like"/>
    <property type="match status" value="1"/>
</dbReference>
<dbReference type="PANTHER" id="PTHR44051:SF8">
    <property type="entry name" value="GLUTATHIONE S-TRANSFERASE GSTA"/>
    <property type="match status" value="1"/>
</dbReference>
<dbReference type="PROSITE" id="PS50404">
    <property type="entry name" value="GST_NTER"/>
    <property type="match status" value="1"/>
</dbReference>
<dbReference type="SUPFAM" id="SSF52833">
    <property type="entry name" value="Thioredoxin-like"/>
    <property type="match status" value="1"/>
</dbReference>
<reference evidence="3" key="1">
    <citation type="submission" date="2018-05" db="EMBL/GenBank/DDBJ databases">
        <authorList>
            <person name="Lanie J.A."/>
            <person name="Ng W.-L."/>
            <person name="Kazmierczak K.M."/>
            <person name="Andrzejewski T.M."/>
            <person name="Davidsen T.M."/>
            <person name="Wayne K.J."/>
            <person name="Tettelin H."/>
            <person name="Glass J.I."/>
            <person name="Rusch D."/>
            <person name="Podicherti R."/>
            <person name="Tsui H.-C.T."/>
            <person name="Winkler M.E."/>
        </authorList>
    </citation>
    <scope>NUCLEOTIDE SEQUENCE</scope>
</reference>
<dbReference type="SFLD" id="SFLDS00019">
    <property type="entry name" value="Glutathione_Transferase_(cytos"/>
    <property type="match status" value="1"/>
</dbReference>
<evidence type="ECO:0000313" key="3">
    <source>
        <dbReference type="EMBL" id="SVD49744.1"/>
    </source>
</evidence>
<dbReference type="CDD" id="cd03188">
    <property type="entry name" value="GST_C_Beta"/>
    <property type="match status" value="1"/>
</dbReference>
<dbReference type="Gene3D" id="3.40.30.10">
    <property type="entry name" value="Glutaredoxin"/>
    <property type="match status" value="1"/>
</dbReference>
<dbReference type="AlphaFoldDB" id="A0A382VTI4"/>
<dbReference type="InterPro" id="IPR010987">
    <property type="entry name" value="Glutathione-S-Trfase_C-like"/>
</dbReference>
<dbReference type="EMBL" id="UINC01154451">
    <property type="protein sequence ID" value="SVD49744.1"/>
    <property type="molecule type" value="Genomic_DNA"/>
</dbReference>
<dbReference type="InterPro" id="IPR004046">
    <property type="entry name" value="GST_C"/>
</dbReference>
<dbReference type="InterPro" id="IPR036282">
    <property type="entry name" value="Glutathione-S-Trfase_C_sf"/>
</dbReference>
<evidence type="ECO:0008006" key="4">
    <source>
        <dbReference type="Google" id="ProtNLM"/>
    </source>
</evidence>
<dbReference type="Pfam" id="PF00043">
    <property type="entry name" value="GST_C"/>
    <property type="match status" value="1"/>
</dbReference>
<evidence type="ECO:0000259" key="1">
    <source>
        <dbReference type="PROSITE" id="PS50404"/>
    </source>
</evidence>
<dbReference type="PROSITE" id="PS50405">
    <property type="entry name" value="GST_CTER"/>
    <property type="match status" value="1"/>
</dbReference>
<dbReference type="Gene3D" id="1.20.1050.10">
    <property type="match status" value="1"/>
</dbReference>
<dbReference type="CDD" id="cd03057">
    <property type="entry name" value="GST_N_Beta"/>
    <property type="match status" value="1"/>
</dbReference>
<sequence length="219" mass="24817">MSYRLYYAERSAAMGARVILEEIGAPYKLIRTDISPGSAREPELLALNPNGWIPVLVWEEGAIYECGAITVFLCDRHPEIQLAPGATDPERGLFLQWLFFFSSSLQNAYQMTYYSNRFCASSEDEASVKRRSTSRLEELWQVVDDAIGDKDWLLGKRFSAADIYLFMLTTWLSESYQHPAVDSFANVNRVATKVMQRPVVRSIYESYISGITAGKKSNP</sequence>
<feature type="domain" description="GST C-terminal" evidence="2">
    <location>
        <begin position="87"/>
        <end position="219"/>
    </location>
</feature>